<name>A0A834I8L7_RHYFE</name>
<dbReference type="PANTHER" id="PTHR46060:SF1">
    <property type="entry name" value="MARINER MOS1 TRANSPOSASE-LIKE PROTEIN"/>
    <property type="match status" value="1"/>
</dbReference>
<keyword evidence="1" id="KW-0732">Signal</keyword>
<evidence type="ECO:0008006" key="4">
    <source>
        <dbReference type="Google" id="ProtNLM"/>
    </source>
</evidence>
<sequence length="148" mass="17607">MDQKLFRVLILRCFLLRKNTVQAKQWLEKYYEDSAPSETTIKRWCSDFKRGRKDTDDAEHSGRPNEVWVALLLTVDQKKERVDDSEQCLAIFKRNIPEILHRHVTKDETRIHHFTPTSKQSSFEWTAIGDRPILRQKINRSTKVALKR</sequence>
<accession>A0A834I8L7</accession>
<proteinExistence type="predicted"/>
<comment type="caution">
    <text evidence="2">The sequence shown here is derived from an EMBL/GenBank/DDBJ whole genome shotgun (WGS) entry which is preliminary data.</text>
</comment>
<dbReference type="AlphaFoldDB" id="A0A834I8L7"/>
<dbReference type="InterPro" id="IPR052709">
    <property type="entry name" value="Transposase-MT_Hybrid"/>
</dbReference>
<reference evidence="2" key="1">
    <citation type="submission" date="2020-08" db="EMBL/GenBank/DDBJ databases">
        <title>Genome sequencing and assembly of the red palm weevil Rhynchophorus ferrugineus.</title>
        <authorList>
            <person name="Dias G.B."/>
            <person name="Bergman C.M."/>
            <person name="Manee M."/>
        </authorList>
    </citation>
    <scope>NUCLEOTIDE SEQUENCE</scope>
    <source>
        <strain evidence="2">AA-2017</strain>
        <tissue evidence="2">Whole larva</tissue>
    </source>
</reference>
<protein>
    <recommendedName>
        <fullName evidence="4">Mos1 transposase HTH domain-containing protein</fullName>
    </recommendedName>
</protein>
<dbReference type="Proteomes" id="UP000625711">
    <property type="component" value="Unassembled WGS sequence"/>
</dbReference>
<keyword evidence="3" id="KW-1185">Reference proteome</keyword>
<gene>
    <name evidence="2" type="ORF">GWI33_017772</name>
</gene>
<dbReference type="PANTHER" id="PTHR46060">
    <property type="entry name" value="MARINER MOS1 TRANSPOSASE-LIKE PROTEIN"/>
    <property type="match status" value="1"/>
</dbReference>
<organism evidence="2 3">
    <name type="scientific">Rhynchophorus ferrugineus</name>
    <name type="common">Red palm weevil</name>
    <name type="synonym">Curculio ferrugineus</name>
    <dbReference type="NCBI Taxonomy" id="354439"/>
    <lineage>
        <taxon>Eukaryota</taxon>
        <taxon>Metazoa</taxon>
        <taxon>Ecdysozoa</taxon>
        <taxon>Arthropoda</taxon>
        <taxon>Hexapoda</taxon>
        <taxon>Insecta</taxon>
        <taxon>Pterygota</taxon>
        <taxon>Neoptera</taxon>
        <taxon>Endopterygota</taxon>
        <taxon>Coleoptera</taxon>
        <taxon>Polyphaga</taxon>
        <taxon>Cucujiformia</taxon>
        <taxon>Curculionidae</taxon>
        <taxon>Dryophthorinae</taxon>
        <taxon>Rhynchophorus</taxon>
    </lineage>
</organism>
<feature type="chain" id="PRO_5032597826" description="Mos1 transposase HTH domain-containing protein" evidence="1">
    <location>
        <begin position="24"/>
        <end position="148"/>
    </location>
</feature>
<dbReference type="EMBL" id="JAACXV010014251">
    <property type="protein sequence ID" value="KAF7269172.1"/>
    <property type="molecule type" value="Genomic_DNA"/>
</dbReference>
<feature type="signal peptide" evidence="1">
    <location>
        <begin position="1"/>
        <end position="23"/>
    </location>
</feature>
<dbReference type="Gene3D" id="1.10.10.1450">
    <property type="match status" value="1"/>
</dbReference>
<evidence type="ECO:0000256" key="1">
    <source>
        <dbReference type="SAM" id="SignalP"/>
    </source>
</evidence>
<evidence type="ECO:0000313" key="3">
    <source>
        <dbReference type="Proteomes" id="UP000625711"/>
    </source>
</evidence>
<evidence type="ECO:0000313" key="2">
    <source>
        <dbReference type="EMBL" id="KAF7269172.1"/>
    </source>
</evidence>
<dbReference type="OrthoDB" id="10017160at2759"/>